<feature type="transmembrane region" description="Helical" evidence="2">
    <location>
        <begin position="492"/>
        <end position="512"/>
    </location>
</feature>
<organism evidence="3 4">
    <name type="scientific">Dissophora globulifera</name>
    <dbReference type="NCBI Taxonomy" id="979702"/>
    <lineage>
        <taxon>Eukaryota</taxon>
        <taxon>Fungi</taxon>
        <taxon>Fungi incertae sedis</taxon>
        <taxon>Mucoromycota</taxon>
        <taxon>Mortierellomycotina</taxon>
        <taxon>Mortierellomycetes</taxon>
        <taxon>Mortierellales</taxon>
        <taxon>Mortierellaceae</taxon>
        <taxon>Dissophora</taxon>
    </lineage>
</organism>
<dbReference type="EMBL" id="JAAAIP010000037">
    <property type="protein sequence ID" value="KAG0328302.1"/>
    <property type="molecule type" value="Genomic_DNA"/>
</dbReference>
<feature type="region of interest" description="Disordered" evidence="1">
    <location>
        <begin position="261"/>
        <end position="324"/>
    </location>
</feature>
<accession>A0A9P6RVB8</accession>
<feature type="region of interest" description="Disordered" evidence="1">
    <location>
        <begin position="22"/>
        <end position="145"/>
    </location>
</feature>
<keyword evidence="2" id="KW-0812">Transmembrane</keyword>
<dbReference type="OrthoDB" id="2440805at2759"/>
<evidence type="ECO:0000313" key="3">
    <source>
        <dbReference type="EMBL" id="KAG0328302.1"/>
    </source>
</evidence>
<dbReference type="Proteomes" id="UP000738325">
    <property type="component" value="Unassembled WGS sequence"/>
</dbReference>
<dbReference type="AlphaFoldDB" id="A0A9P6RVB8"/>
<feature type="region of interest" description="Disordered" evidence="1">
    <location>
        <begin position="225"/>
        <end position="244"/>
    </location>
</feature>
<name>A0A9P6RVB8_9FUNG</name>
<evidence type="ECO:0000256" key="1">
    <source>
        <dbReference type="SAM" id="MobiDB-lite"/>
    </source>
</evidence>
<keyword evidence="4" id="KW-1185">Reference proteome</keyword>
<feature type="transmembrane region" description="Helical" evidence="2">
    <location>
        <begin position="390"/>
        <end position="412"/>
    </location>
</feature>
<comment type="caution">
    <text evidence="3">The sequence shown here is derived from an EMBL/GenBank/DDBJ whole genome shotgun (WGS) entry which is preliminary data.</text>
</comment>
<proteinExistence type="predicted"/>
<keyword evidence="2" id="KW-0472">Membrane</keyword>
<feature type="transmembrane region" description="Helical" evidence="2">
    <location>
        <begin position="356"/>
        <end position="378"/>
    </location>
</feature>
<gene>
    <name evidence="3" type="ORF">BGZ99_005655</name>
</gene>
<feature type="compositionally biased region" description="Polar residues" evidence="1">
    <location>
        <begin position="76"/>
        <end position="101"/>
    </location>
</feature>
<sequence length="521" mass="56877">MDFEKATLKKAAVSTLPLWADSELSQQQQQQQHSVRLHSLPEESPTDYASLKPGVASPPALSLDSASSTLGSSSTVKLPSSISNHRAQNSVSSINIPGSTRNHNDGKSLASTSTSLSHKPPPVQVTKANAVSPSSSSASPVSGQHPQDWSVFATMSNVSTISGIAGKYNNNHGGSKSDTFTLGGMLTAEPETITSGSGTHHIFSNLRRGLKLDEIFKTRTMGHIDTNAENTGESFDNNDNHTRHDTNMRNSTATMCTCTCPQHHSHQRSRSGSWFSNSTSKRRNLKETREAMRGYPSGQCLSTDPPEHTNWDDKDSDELSPTLKHHSTAAKNTAFNLEAVKALLNSPLFSSFLKTLTVLAAVSLFAVALDSIIILLHSPDQQTQLSHDNAALIIIVILSLLTIAYSCFTIFLDSRRPPEGLDTSSSKPLIVIFSEIIACIVWAQVLSVTIYIYIWTYGCTAAGRQQLDRLWKQDFADEHLTGRLCRRQGAMVGLELLLVLLLIFNFYTHLALNFKFIRAVS</sequence>
<feature type="transmembrane region" description="Helical" evidence="2">
    <location>
        <begin position="432"/>
        <end position="454"/>
    </location>
</feature>
<evidence type="ECO:0000313" key="4">
    <source>
        <dbReference type="Proteomes" id="UP000738325"/>
    </source>
</evidence>
<feature type="compositionally biased region" description="Low complexity" evidence="1">
    <location>
        <begin position="130"/>
        <end position="142"/>
    </location>
</feature>
<evidence type="ECO:0000256" key="2">
    <source>
        <dbReference type="SAM" id="Phobius"/>
    </source>
</evidence>
<protein>
    <submittedName>
        <fullName evidence="3">Uncharacterized protein</fullName>
    </submittedName>
</protein>
<reference evidence="3" key="1">
    <citation type="journal article" date="2020" name="Fungal Divers.">
        <title>Resolving the Mortierellaceae phylogeny through synthesis of multi-gene phylogenetics and phylogenomics.</title>
        <authorList>
            <person name="Vandepol N."/>
            <person name="Liber J."/>
            <person name="Desiro A."/>
            <person name="Na H."/>
            <person name="Kennedy M."/>
            <person name="Barry K."/>
            <person name="Grigoriev I.V."/>
            <person name="Miller A.N."/>
            <person name="O'Donnell K."/>
            <person name="Stajich J.E."/>
            <person name="Bonito G."/>
        </authorList>
    </citation>
    <scope>NUCLEOTIDE SEQUENCE</scope>
    <source>
        <strain evidence="3">REB-010B</strain>
    </source>
</reference>
<feature type="compositionally biased region" description="Low complexity" evidence="1">
    <location>
        <begin position="57"/>
        <end position="75"/>
    </location>
</feature>
<keyword evidence="2" id="KW-1133">Transmembrane helix</keyword>